<evidence type="ECO:0000313" key="5">
    <source>
        <dbReference type="Proteomes" id="UP000509510"/>
    </source>
</evidence>
<dbReference type="KEGG" id="trg:TRUGW13939_00685"/>
<dbReference type="AlphaFoldDB" id="A0A7H8QI92"/>
<dbReference type="InterPro" id="IPR021858">
    <property type="entry name" value="Fun_TF"/>
</dbReference>
<dbReference type="GO" id="GO:0005634">
    <property type="term" value="C:nucleus"/>
    <property type="evidence" value="ECO:0007669"/>
    <property type="project" value="UniProtKB-SubCell"/>
</dbReference>
<dbReference type="PANTHER" id="PTHR37534:SF20">
    <property type="entry name" value="PRO1A C6 ZINK-FINGER PROTEIN"/>
    <property type="match status" value="1"/>
</dbReference>
<evidence type="ECO:0000313" key="4">
    <source>
        <dbReference type="EMBL" id="QKX53606.1"/>
    </source>
</evidence>
<organism evidence="4 5">
    <name type="scientific">Talaromyces rugulosus</name>
    <name type="common">Penicillium rugulosum</name>
    <dbReference type="NCBI Taxonomy" id="121627"/>
    <lineage>
        <taxon>Eukaryota</taxon>
        <taxon>Fungi</taxon>
        <taxon>Dikarya</taxon>
        <taxon>Ascomycota</taxon>
        <taxon>Pezizomycotina</taxon>
        <taxon>Eurotiomycetes</taxon>
        <taxon>Eurotiomycetidae</taxon>
        <taxon>Eurotiales</taxon>
        <taxon>Trichocomaceae</taxon>
        <taxon>Talaromyces</taxon>
        <taxon>Talaromyces sect. Islandici</taxon>
    </lineage>
</organism>
<sequence>MSTSSIGDITVRSANDICPGSIPTTQTDILLTFPQSQDVTAFDSVGESQPALAPPGSSIFMDDFWSDRISHETLDNLTTPLSPTHNDNLDMALMGFLSPTISSHLGIYTSETDIRLLINFMEDSFSRQYTLNRAPLALQKSWLLYLMLRSPTFYNTSLSMSAYYLYLSESNNTNARELALRNYHKYREMAIRGFDGLDSTLPTIHGWVVICGIHIALLEALGKNMRSCQSYLRRVGQFFIENGYLLYTNLVGQRRNSAASLTASNALPPTPDMSPRVGMSQPSPMELEAAVFFAAKFVWNDVLCSAVEKKIPCAPDTHRKLLADDEFSSVFKDITGCETWIMTAIMDVSALEIKKGEQLAQGNLSIRELASQADKIERIVEREMERLSNSISLPQQSHGEPPDKTSPHHLIQTFIFGYAVLIHLNTVVSGALTGVPEIHQNISRAILAWEMLPSTTSPRYLAWAYSTSASLATGSQRDVFQNAVVHMSQLDANLGSLRVLFPGALRAVPKHNISD</sequence>
<evidence type="ECO:0000256" key="1">
    <source>
        <dbReference type="ARBA" id="ARBA00004123"/>
    </source>
</evidence>
<dbReference type="RefSeq" id="XP_035339785.1">
    <property type="nucleotide sequence ID" value="XM_035483892.1"/>
</dbReference>
<evidence type="ECO:0000256" key="3">
    <source>
        <dbReference type="SAM" id="MobiDB-lite"/>
    </source>
</evidence>
<gene>
    <name evidence="4" type="ORF">TRUGW13939_00685</name>
</gene>
<keyword evidence="2" id="KW-0539">Nucleus</keyword>
<keyword evidence="5" id="KW-1185">Reference proteome</keyword>
<accession>A0A7H8QI92</accession>
<dbReference type="OrthoDB" id="5213892at2759"/>
<protein>
    <recommendedName>
        <fullName evidence="6">Transcription factor domain-containing protein</fullName>
    </recommendedName>
</protein>
<dbReference type="EMBL" id="CP055898">
    <property type="protein sequence ID" value="QKX53606.1"/>
    <property type="molecule type" value="Genomic_DNA"/>
</dbReference>
<proteinExistence type="predicted"/>
<dbReference type="Pfam" id="PF11951">
    <property type="entry name" value="Fungal_trans_2"/>
    <property type="match status" value="1"/>
</dbReference>
<dbReference type="PANTHER" id="PTHR37534">
    <property type="entry name" value="TRANSCRIPTIONAL ACTIVATOR PROTEIN UGA3"/>
    <property type="match status" value="1"/>
</dbReference>
<name>A0A7H8QI92_TALRU</name>
<reference evidence="5" key="1">
    <citation type="submission" date="2020-06" db="EMBL/GenBank/DDBJ databases">
        <title>A chromosome-scale genome assembly of Talaromyces rugulosus W13939.</title>
        <authorList>
            <person name="Wang B."/>
            <person name="Guo L."/>
            <person name="Ye K."/>
            <person name="Wang L."/>
        </authorList>
    </citation>
    <scope>NUCLEOTIDE SEQUENCE [LARGE SCALE GENOMIC DNA]</scope>
    <source>
        <strain evidence="5">W13939</strain>
    </source>
</reference>
<feature type="region of interest" description="Disordered" evidence="3">
    <location>
        <begin position="262"/>
        <end position="281"/>
    </location>
</feature>
<dbReference type="GeneID" id="55988198"/>
<comment type="subcellular location">
    <subcellularLocation>
        <location evidence="1">Nucleus</location>
    </subcellularLocation>
</comment>
<evidence type="ECO:0008006" key="6">
    <source>
        <dbReference type="Google" id="ProtNLM"/>
    </source>
</evidence>
<evidence type="ECO:0000256" key="2">
    <source>
        <dbReference type="ARBA" id="ARBA00023242"/>
    </source>
</evidence>
<dbReference type="Proteomes" id="UP000509510">
    <property type="component" value="Chromosome I"/>
</dbReference>